<evidence type="ECO:0000313" key="2">
    <source>
        <dbReference type="EMBL" id="AYF97202.1"/>
    </source>
</evidence>
<feature type="transmembrane region" description="Helical" evidence="1">
    <location>
        <begin position="40"/>
        <end position="62"/>
    </location>
</feature>
<organism evidence="2 3">
    <name type="scientific">Protaetiibacter intestinalis</name>
    <dbReference type="NCBI Taxonomy" id="2419774"/>
    <lineage>
        <taxon>Bacteria</taxon>
        <taxon>Bacillati</taxon>
        <taxon>Actinomycetota</taxon>
        <taxon>Actinomycetes</taxon>
        <taxon>Micrococcales</taxon>
        <taxon>Microbacteriaceae</taxon>
        <taxon>Protaetiibacter</taxon>
    </lineage>
</organism>
<evidence type="ECO:0000313" key="3">
    <source>
        <dbReference type="Proteomes" id="UP000278886"/>
    </source>
</evidence>
<dbReference type="Proteomes" id="UP000278886">
    <property type="component" value="Chromosome"/>
</dbReference>
<evidence type="ECO:0008006" key="4">
    <source>
        <dbReference type="Google" id="ProtNLM"/>
    </source>
</evidence>
<sequence length="313" mass="33879">MRGARPDIGSRFDPLPFRAEAELDAIVARSTIDRPLRWRVPALAVSGLAGALAILFTAVSVFHAPQASMAAPPALEFAATEESVGHLMSRLSSAAESLPGASGSAERIDYEAWYSEVIVDEDHAVHYVQPYTVSRVRNADFSGSQTTWAGDIRWGTVPADDDADEPGTLLEELTFNAGEFPLVYTTPPPRSASSLRDYFQAVLGDSPSTGDYFRAIHDLSLEWVLDGPQMAAVYELVAELPDVTVAGTTTDRLGRAGVGIETATRVGFRDVLIFDENTGGLLSAEETYLGGLDWLKNTPSPTVFSYVSWKELY</sequence>
<dbReference type="AlphaFoldDB" id="A0A387B121"/>
<dbReference type="EMBL" id="CP032630">
    <property type="protein sequence ID" value="AYF97202.1"/>
    <property type="molecule type" value="Genomic_DNA"/>
</dbReference>
<gene>
    <name evidence="2" type="ORF">D7I47_02350</name>
</gene>
<keyword evidence="1" id="KW-0812">Transmembrane</keyword>
<accession>A0A387B121</accession>
<protein>
    <recommendedName>
        <fullName evidence="4">CU044_5270 family protein</fullName>
    </recommendedName>
</protein>
<evidence type="ECO:0000256" key="1">
    <source>
        <dbReference type="SAM" id="Phobius"/>
    </source>
</evidence>
<name>A0A387B121_9MICO</name>
<keyword evidence="1" id="KW-1133">Transmembrane helix</keyword>
<keyword evidence="3" id="KW-1185">Reference proteome</keyword>
<reference evidence="3" key="1">
    <citation type="submission" date="2018-09" db="EMBL/GenBank/DDBJ databases">
        <title>Genome sequencing of strain 2DFWR-13.</title>
        <authorList>
            <person name="Heo J."/>
            <person name="Kim S.-J."/>
            <person name="Kwon S.-W."/>
        </authorList>
    </citation>
    <scope>NUCLEOTIDE SEQUENCE [LARGE SCALE GENOMIC DNA]</scope>
    <source>
        <strain evidence="3">2DFWR-13</strain>
    </source>
</reference>
<proteinExistence type="predicted"/>
<dbReference type="KEGG" id="lyd:D7I47_02350"/>
<keyword evidence="1" id="KW-0472">Membrane</keyword>